<dbReference type="Proteomes" id="UP000016627">
    <property type="component" value="Unassembled WGS sequence"/>
</dbReference>
<organism evidence="1 2">
    <name type="scientific">Campylobacter concisus ATCC 51562</name>
    <dbReference type="NCBI Taxonomy" id="1242969"/>
    <lineage>
        <taxon>Bacteria</taxon>
        <taxon>Pseudomonadati</taxon>
        <taxon>Campylobacterota</taxon>
        <taxon>Epsilonproteobacteria</taxon>
        <taxon>Campylobacterales</taxon>
        <taxon>Campylobacteraceae</taxon>
        <taxon>Campylobacter</taxon>
    </lineage>
</organism>
<dbReference type="AlphaFoldDB" id="U2F7F0"/>
<protein>
    <submittedName>
        <fullName evidence="1">Uncharacterized protein</fullName>
    </submittedName>
</protein>
<accession>U2F7F0</accession>
<proteinExistence type="predicted"/>
<dbReference type="EMBL" id="ANNI01000005">
    <property type="protein sequence ID" value="ERJ25870.1"/>
    <property type="molecule type" value="Genomic_DNA"/>
</dbReference>
<evidence type="ECO:0000313" key="1">
    <source>
        <dbReference type="EMBL" id="ERJ25870.1"/>
    </source>
</evidence>
<evidence type="ECO:0000313" key="2">
    <source>
        <dbReference type="Proteomes" id="UP000016627"/>
    </source>
</evidence>
<gene>
    <name evidence="1" type="ORF">ATCC51562_1609</name>
</gene>
<dbReference type="PATRIC" id="fig|1242969.3.peg.1026"/>
<reference evidence="1 2" key="1">
    <citation type="journal article" date="2013" name="BMC Genomics">
        <title>Comparative genomics of Campylobacter concisus isolates reveals genetic diversity and provides insights into disease association.</title>
        <authorList>
            <person name="Deshpande N.P."/>
            <person name="Kaakoush N.O."/>
            <person name="Wilkins M.R."/>
            <person name="Mitchell H.M."/>
        </authorList>
    </citation>
    <scope>NUCLEOTIDE SEQUENCE [LARGE SCALE GENOMIC DNA]</scope>
    <source>
        <strain evidence="1 2">ATCC 51562</strain>
    </source>
</reference>
<sequence>MLEAPIIADRNVTNQSDAGVLLIDVYSGYEKCVKNLEAIKEYERKRDGQK</sequence>
<comment type="caution">
    <text evidence="1">The sequence shown here is derived from an EMBL/GenBank/DDBJ whole genome shotgun (WGS) entry which is preliminary data.</text>
</comment>
<name>U2F7F0_9BACT</name>